<dbReference type="SUPFAM" id="SSF52540">
    <property type="entry name" value="P-loop containing nucleoside triphosphate hydrolases"/>
    <property type="match status" value="1"/>
</dbReference>
<dbReference type="EMBL" id="RCYZ01000001">
    <property type="protein sequence ID" value="TPG72216.1"/>
    <property type="molecule type" value="Genomic_DNA"/>
</dbReference>
<reference evidence="1 2" key="1">
    <citation type="journal article" date="2019" name="Environ. Microbiol.">
        <title>Species interactions and distinct microbial communities in high Arctic permafrost affected cryosols are associated with the CH4 and CO2 gas fluxes.</title>
        <authorList>
            <person name="Altshuler I."/>
            <person name="Hamel J."/>
            <person name="Turney S."/>
            <person name="Magnuson E."/>
            <person name="Levesque R."/>
            <person name="Greer C."/>
            <person name="Whyte L.G."/>
        </authorList>
    </citation>
    <scope>NUCLEOTIDE SEQUENCE [LARGE SCALE GENOMIC DNA]</scope>
    <source>
        <strain evidence="1 2">S9.2P</strain>
    </source>
</reference>
<name>A0A502HFT0_9BACT</name>
<keyword evidence="1" id="KW-0418">Kinase</keyword>
<organism evidence="1 2">
    <name type="scientific">Hymenobacter nivis</name>
    <dbReference type="NCBI Taxonomy" id="1850093"/>
    <lineage>
        <taxon>Bacteria</taxon>
        <taxon>Pseudomonadati</taxon>
        <taxon>Bacteroidota</taxon>
        <taxon>Cytophagia</taxon>
        <taxon>Cytophagales</taxon>
        <taxon>Hymenobacteraceae</taxon>
        <taxon>Hymenobacter</taxon>
    </lineage>
</organism>
<dbReference type="Proteomes" id="UP000317646">
    <property type="component" value="Unassembled WGS sequence"/>
</dbReference>
<dbReference type="AlphaFoldDB" id="A0A502HFT0"/>
<accession>A0A502HFT0</accession>
<keyword evidence="2" id="KW-1185">Reference proteome</keyword>
<dbReference type="InterPro" id="IPR027417">
    <property type="entry name" value="P-loop_NTPase"/>
</dbReference>
<dbReference type="PANTHER" id="PTHR37816:SF2">
    <property type="entry name" value="DNA TOPOLOGY MODULATION PROTEIN FLAR-RELATED PROTEIN"/>
    <property type="match status" value="1"/>
</dbReference>
<evidence type="ECO:0000313" key="1">
    <source>
        <dbReference type="EMBL" id="TPG72216.1"/>
    </source>
</evidence>
<proteinExistence type="predicted"/>
<dbReference type="PANTHER" id="PTHR37816">
    <property type="entry name" value="YALI0E33011P"/>
    <property type="match status" value="1"/>
</dbReference>
<dbReference type="RefSeq" id="WP_140464997.1">
    <property type="nucleotide sequence ID" value="NZ_RCYZ01000001.1"/>
</dbReference>
<dbReference type="Gene3D" id="3.40.50.300">
    <property type="entry name" value="P-loop containing nucleotide triphosphate hydrolases"/>
    <property type="match status" value="1"/>
</dbReference>
<keyword evidence="1" id="KW-0808">Transferase</keyword>
<dbReference type="InterPro" id="IPR052922">
    <property type="entry name" value="Cytidylate_Kinase-2"/>
</dbReference>
<dbReference type="NCBIfam" id="NF004861">
    <property type="entry name" value="PRK06217.1"/>
    <property type="match status" value="1"/>
</dbReference>
<comment type="caution">
    <text evidence="1">The sequence shown here is derived from an EMBL/GenBank/DDBJ whole genome shotgun (WGS) entry which is preliminary data.</text>
</comment>
<evidence type="ECO:0000313" key="2">
    <source>
        <dbReference type="Proteomes" id="UP000317646"/>
    </source>
</evidence>
<protein>
    <submittedName>
        <fullName evidence="1">Adenylate kinase</fullName>
    </submittedName>
</protein>
<gene>
    <name evidence="1" type="ORF">EAH73_02995</name>
</gene>
<dbReference type="GO" id="GO:0016301">
    <property type="term" value="F:kinase activity"/>
    <property type="evidence" value="ECO:0007669"/>
    <property type="project" value="UniProtKB-KW"/>
</dbReference>
<sequence>MKIHLFGASGAGATTLGTALGAALGVPYFDSDDYFWGPSVVPFTVRRPEGERNALLAHDLAQGPRWVLGGSLLGWGPWGEQQLAALDLAVFLWLPPALRLHRLRQREHARYGDVITTDPTRAAQSEAFLTWAAGYDNGSCGGSRTLANHTAWLGRFACPVLALRGDLTVAERLAAVQAKMARLGLH</sequence>
<dbReference type="OrthoDB" id="9813917at2"/>